<protein>
    <submittedName>
        <fullName evidence="2">Uncharacterized protein</fullName>
    </submittedName>
</protein>
<proteinExistence type="predicted"/>
<evidence type="ECO:0000313" key="3">
    <source>
        <dbReference type="Proteomes" id="UP000245014"/>
    </source>
</evidence>
<feature type="transmembrane region" description="Helical" evidence="1">
    <location>
        <begin position="12"/>
        <end position="28"/>
    </location>
</feature>
<comment type="caution">
    <text evidence="2">The sequence shown here is derived from an EMBL/GenBank/DDBJ whole genome shotgun (WGS) entry which is preliminary data.</text>
</comment>
<evidence type="ECO:0000313" key="2">
    <source>
        <dbReference type="EMBL" id="PWE21734.1"/>
    </source>
</evidence>
<dbReference type="RefSeq" id="WP_109158434.1">
    <property type="nucleotide sequence ID" value="NZ_QEYI01000003.1"/>
</dbReference>
<dbReference type="AlphaFoldDB" id="A0A2U2C143"/>
<reference evidence="2 3" key="1">
    <citation type="submission" date="2018-05" db="EMBL/GenBank/DDBJ databases">
        <title>Antimicrobial susceptibility testing and genomic analysis of Arcobacter skirrowii strains and one Arcobacter butzleri isolated from German poultry farms.</title>
        <authorList>
            <person name="Haenel I."/>
            <person name="Hotzel H."/>
            <person name="Tomaso H."/>
            <person name="Busch A."/>
        </authorList>
    </citation>
    <scope>NUCLEOTIDE SEQUENCE [LARGE SCALE GENOMIC DNA]</scope>
    <source>
        <strain evidence="3">v</strain>
    </source>
</reference>
<gene>
    <name evidence="2" type="ORF">DF188_05840</name>
</gene>
<dbReference type="EMBL" id="QEYI01000003">
    <property type="protein sequence ID" value="PWE21734.1"/>
    <property type="molecule type" value="Genomic_DNA"/>
</dbReference>
<accession>A0A2U2C143</accession>
<feature type="transmembrane region" description="Helical" evidence="1">
    <location>
        <begin position="40"/>
        <end position="62"/>
    </location>
</feature>
<keyword evidence="1" id="KW-1133">Transmembrane helix</keyword>
<organism evidence="2 3">
    <name type="scientific">Aliarcobacter skirrowii</name>
    <dbReference type="NCBI Taxonomy" id="28200"/>
    <lineage>
        <taxon>Bacteria</taxon>
        <taxon>Pseudomonadati</taxon>
        <taxon>Campylobacterota</taxon>
        <taxon>Epsilonproteobacteria</taxon>
        <taxon>Campylobacterales</taxon>
        <taxon>Arcobacteraceae</taxon>
        <taxon>Aliarcobacter</taxon>
    </lineage>
</organism>
<keyword evidence="1" id="KW-0812">Transmembrane</keyword>
<name>A0A2U2C143_9BACT</name>
<sequence>MEKLLEKLSSYNIFNYLFPGMIFCILLEKTTSYSIIQENIVIDVFLAYFIGLLISRISSLIIEPLLKKVKFVKFAEYKDFVLASENDSKIELLSESNNMYRVFISLFFLLLILKVYEQIFQQLLGEYTNFILILLLLFLFLFSYRKQTRYITQRVEIYKNKKKERKTDE</sequence>
<evidence type="ECO:0000256" key="1">
    <source>
        <dbReference type="SAM" id="Phobius"/>
    </source>
</evidence>
<feature type="transmembrane region" description="Helical" evidence="1">
    <location>
        <begin position="98"/>
        <end position="115"/>
    </location>
</feature>
<feature type="transmembrane region" description="Helical" evidence="1">
    <location>
        <begin position="127"/>
        <end position="144"/>
    </location>
</feature>
<keyword evidence="1" id="KW-0472">Membrane</keyword>
<dbReference type="Proteomes" id="UP000245014">
    <property type="component" value="Unassembled WGS sequence"/>
</dbReference>